<reference evidence="3 4" key="1">
    <citation type="submission" date="2019-11" db="EMBL/GenBank/DDBJ databases">
        <title>Pedobacter sp. HMF7056 Genome sequencing and assembly.</title>
        <authorList>
            <person name="Kang H."/>
            <person name="Kim H."/>
            <person name="Joh K."/>
        </authorList>
    </citation>
    <scope>NUCLEOTIDE SEQUENCE [LARGE SCALE GENOMIC DNA]</scope>
    <source>
        <strain evidence="3 4">HMF7056</strain>
    </source>
</reference>
<feature type="transmembrane region" description="Helical" evidence="2">
    <location>
        <begin position="12"/>
        <end position="35"/>
    </location>
</feature>
<feature type="region of interest" description="Disordered" evidence="1">
    <location>
        <begin position="59"/>
        <end position="192"/>
    </location>
</feature>
<keyword evidence="4" id="KW-1185">Reference proteome</keyword>
<dbReference type="EMBL" id="WVHS01000003">
    <property type="protein sequence ID" value="MXV16286.1"/>
    <property type="molecule type" value="Genomic_DNA"/>
</dbReference>
<keyword evidence="2" id="KW-1133">Transmembrane helix</keyword>
<feature type="compositionally biased region" description="Polar residues" evidence="1">
    <location>
        <begin position="66"/>
        <end position="76"/>
    </location>
</feature>
<evidence type="ECO:0000313" key="3">
    <source>
        <dbReference type="EMBL" id="MXV16286.1"/>
    </source>
</evidence>
<dbReference type="RefSeq" id="WP_160907292.1">
    <property type="nucleotide sequence ID" value="NZ_WVHS01000003.1"/>
</dbReference>
<keyword evidence="2" id="KW-0472">Membrane</keyword>
<protein>
    <submittedName>
        <fullName evidence="3">Energy transducer TonB</fullName>
    </submittedName>
</protein>
<name>A0A7K1Y0T6_9SPHI</name>
<evidence type="ECO:0000256" key="1">
    <source>
        <dbReference type="SAM" id="MobiDB-lite"/>
    </source>
</evidence>
<feature type="compositionally biased region" description="Basic and acidic residues" evidence="1">
    <location>
        <begin position="110"/>
        <end position="119"/>
    </location>
</feature>
<comment type="caution">
    <text evidence="3">The sequence shown here is derived from an EMBL/GenBank/DDBJ whole genome shotgun (WGS) entry which is preliminary data.</text>
</comment>
<keyword evidence="2" id="KW-0812">Transmembrane</keyword>
<dbReference type="Proteomes" id="UP000451233">
    <property type="component" value="Unassembled WGS sequence"/>
</dbReference>
<feature type="compositionally biased region" description="Basic and acidic residues" evidence="1">
    <location>
        <begin position="88"/>
        <end position="98"/>
    </location>
</feature>
<evidence type="ECO:0000313" key="4">
    <source>
        <dbReference type="Proteomes" id="UP000451233"/>
    </source>
</evidence>
<proteinExistence type="predicted"/>
<organism evidence="3 4">
    <name type="scientific">Hufsiella ginkgonis</name>
    <dbReference type="NCBI Taxonomy" id="2695274"/>
    <lineage>
        <taxon>Bacteria</taxon>
        <taxon>Pseudomonadati</taxon>
        <taxon>Bacteroidota</taxon>
        <taxon>Sphingobacteriia</taxon>
        <taxon>Sphingobacteriales</taxon>
        <taxon>Sphingobacteriaceae</taxon>
        <taxon>Hufsiella</taxon>
    </lineage>
</organism>
<accession>A0A7K1Y0T6</accession>
<sequence>MTTISYREENNYPKAIVISAVLMGAFLLLSFFWLISSPVPEVGTGGIIMNYGTTDAGMGDDLNSMEEASQDPNANNKVPDKVLPNETPVKENTPETNEKSVATQDIEDAPEVKTSEKKSVKPPVTTPEKETKTPTVNQNALYKGPRNGATGRGDGTTTTPGNQGSVNGDPLSDNYNGGGSGNGEKAPPGRSFVNYPKIEDDGQITGIIVIRYRVSKSGRITTAQVTKGTTISDLTLQNKCINAMLNASMNSTDEAADEQIGVKRFVFRVK</sequence>
<dbReference type="AlphaFoldDB" id="A0A7K1Y0T6"/>
<gene>
    <name evidence="3" type="ORF">GS398_13310</name>
</gene>
<evidence type="ECO:0000256" key="2">
    <source>
        <dbReference type="SAM" id="Phobius"/>
    </source>
</evidence>